<dbReference type="SUPFAM" id="SSF69047">
    <property type="entry name" value="Hypothetical protein YjbJ"/>
    <property type="match status" value="1"/>
</dbReference>
<protein>
    <submittedName>
        <fullName evidence="3">General stress protein CsbD</fullName>
    </submittedName>
</protein>
<dbReference type="Gene3D" id="1.10.1470.10">
    <property type="entry name" value="YjbJ"/>
    <property type="match status" value="1"/>
</dbReference>
<dbReference type="RefSeq" id="WP_062619454.1">
    <property type="nucleotide sequence ID" value="NZ_JRWG01000001.1"/>
</dbReference>
<dbReference type="Proteomes" id="UP000070138">
    <property type="component" value="Unassembled WGS sequence"/>
</dbReference>
<dbReference type="PANTHER" id="PTHR34977">
    <property type="entry name" value="UPF0337 PROTEIN YJBJ"/>
    <property type="match status" value="1"/>
</dbReference>
<comment type="similarity">
    <text evidence="1">Belongs to the UPF0337 (CsbD) family.</text>
</comment>
<accession>A0A137RM51</accession>
<dbReference type="AlphaFoldDB" id="A0A137RM51"/>
<evidence type="ECO:0000256" key="1">
    <source>
        <dbReference type="ARBA" id="ARBA00009129"/>
    </source>
</evidence>
<dbReference type="InterPro" id="IPR008462">
    <property type="entry name" value="CsbD"/>
</dbReference>
<comment type="caution">
    <text evidence="3">The sequence shown here is derived from an EMBL/GenBank/DDBJ whole genome shotgun (WGS) entry which is preliminary data.</text>
</comment>
<reference evidence="3 4" key="2">
    <citation type="journal article" date="2016" name="Int. J. Syst. Evol. Microbiol.">
        <title>Vitellibacter aquimaris sp. nov., a marine bacterium isolated from seawater.</title>
        <authorList>
            <person name="Thevarajoo S."/>
            <person name="Selvaratnam C."/>
            <person name="Goh K.M."/>
            <person name="Hong K.W."/>
            <person name="Chan X.Y."/>
            <person name="Chan K.G."/>
            <person name="Chong C.S."/>
        </authorList>
    </citation>
    <scope>NUCLEOTIDE SEQUENCE [LARGE SCALE GENOMIC DNA]</scope>
    <source>
        <strain evidence="3 4">D-24</strain>
    </source>
</reference>
<dbReference type="STRING" id="1548749.LS48_02040"/>
<evidence type="ECO:0000313" key="4">
    <source>
        <dbReference type="Proteomes" id="UP000070138"/>
    </source>
</evidence>
<sequence length="66" mass="7760">MSAFSDKVKGNWNIAKGKIKQQWGDLTDDDLDYQEGKEDELKGRIQKKTGETKERINKFFDDMKFD</sequence>
<organism evidence="3 4">
    <name type="scientific">Aequorivita aquimaris</name>
    <dbReference type="NCBI Taxonomy" id="1548749"/>
    <lineage>
        <taxon>Bacteria</taxon>
        <taxon>Pseudomonadati</taxon>
        <taxon>Bacteroidota</taxon>
        <taxon>Flavobacteriia</taxon>
        <taxon>Flavobacteriales</taxon>
        <taxon>Flavobacteriaceae</taxon>
        <taxon>Aequorivita</taxon>
    </lineage>
</organism>
<proteinExistence type="inferred from homology"/>
<gene>
    <name evidence="3" type="ORF">LS48_02040</name>
</gene>
<dbReference type="PATRIC" id="fig|1548749.3.peg.434"/>
<dbReference type="Pfam" id="PF05532">
    <property type="entry name" value="CsbD"/>
    <property type="match status" value="1"/>
</dbReference>
<reference evidence="4" key="1">
    <citation type="submission" date="2014-10" db="EMBL/GenBank/DDBJ databases">
        <title>Genome sequencing of Vitellibacter sp. D-24.</title>
        <authorList>
            <person name="Thevarajoo S."/>
            <person name="Selvaratnam C."/>
            <person name="Goh K.M."/>
            <person name="Chong C.S."/>
        </authorList>
    </citation>
    <scope>NUCLEOTIDE SEQUENCE [LARGE SCALE GENOMIC DNA]</scope>
    <source>
        <strain evidence="4">D-24</strain>
    </source>
</reference>
<dbReference type="EMBL" id="JRWG01000001">
    <property type="protein sequence ID" value="KXO01268.1"/>
    <property type="molecule type" value="Genomic_DNA"/>
</dbReference>
<evidence type="ECO:0000259" key="2">
    <source>
        <dbReference type="Pfam" id="PF05532"/>
    </source>
</evidence>
<dbReference type="InterPro" id="IPR050423">
    <property type="entry name" value="UPF0337_stress_rsp"/>
</dbReference>
<dbReference type="OrthoDB" id="9796058at2"/>
<dbReference type="InterPro" id="IPR036629">
    <property type="entry name" value="YjbJ_sf"/>
</dbReference>
<feature type="domain" description="CsbD-like" evidence="2">
    <location>
        <begin position="6"/>
        <end position="57"/>
    </location>
</feature>
<dbReference type="PANTHER" id="PTHR34977:SF1">
    <property type="entry name" value="UPF0337 PROTEIN YJBJ"/>
    <property type="match status" value="1"/>
</dbReference>
<name>A0A137RM51_9FLAO</name>
<keyword evidence="4" id="KW-1185">Reference proteome</keyword>
<evidence type="ECO:0000313" key="3">
    <source>
        <dbReference type="EMBL" id="KXO01268.1"/>
    </source>
</evidence>